<dbReference type="EMBL" id="BDQV01000135">
    <property type="protein sequence ID" value="GAY56276.1"/>
    <property type="molecule type" value="Genomic_DNA"/>
</dbReference>
<evidence type="ECO:0000259" key="3">
    <source>
        <dbReference type="PROSITE" id="PS51671"/>
    </source>
</evidence>
<reference evidence="4 5" key="1">
    <citation type="journal article" date="2017" name="Front. Genet.">
        <title>Draft sequencing of the heterozygous diploid genome of Satsuma (Citrus unshiu Marc.) using a hybrid assembly approach.</title>
        <authorList>
            <person name="Shimizu T."/>
            <person name="Tanizawa Y."/>
            <person name="Mochizuki T."/>
            <person name="Nagasaki H."/>
            <person name="Yoshioka T."/>
            <person name="Toyoda A."/>
            <person name="Fujiyama A."/>
            <person name="Kaminuma E."/>
            <person name="Nakamura Y."/>
        </authorList>
    </citation>
    <scope>NUCLEOTIDE SEQUENCE [LARGE SCALE GENOMIC DNA]</scope>
    <source>
        <strain evidence="5">cv. Miyagawa wase</strain>
    </source>
</reference>
<dbReference type="PROSITE" id="PS51671">
    <property type="entry name" value="ACT"/>
    <property type="match status" value="3"/>
</dbReference>
<dbReference type="Proteomes" id="UP000236630">
    <property type="component" value="Unassembled WGS sequence"/>
</dbReference>
<evidence type="ECO:0000256" key="1">
    <source>
        <dbReference type="ARBA" id="ARBA00022737"/>
    </source>
</evidence>
<sequence>MDDEFAKLIRRMNPPRVVIDNDVCEHATVIQVDSVNRHGILLEVIQFLVDLNLVITKAYISSDGGYLMDVFYVTDINGQKIGDQATISYIKTTVETNASFLNSMRSSVGVVPSKEYTSIELTGTDRPGLLSEVSAVLTDLSCSVVSAEIWTHNARAAALLHVKDQSSGCAIEDQKRLLKIKKLLCNVLRTNGDLRTPSMSISSARVLHGERRLHQMLFADRDFERLDCANYNSRPHVTILDCSDRDYTAVTIRSKDRPKLLFDTVCCLTDMQYVVYHGTVVTGRMEAYQEYYIKHVDGFPISSEAERQRVMACLEAAIERRASEGLELELYTDDRFGLLSDITRILREYGLCIRRAEISTMGRKVKDTFFVTDASGNPVDPKIVDSIQHQIGRTILQVKGNLNTPPKLPQEPARSFFFTNFFKGRSFQSFKLIKSCS</sequence>
<dbReference type="InterPro" id="IPR040217">
    <property type="entry name" value="ACR1-12"/>
</dbReference>
<proteinExistence type="predicted"/>
<keyword evidence="1 2" id="KW-0677">Repeat</keyword>
<dbReference type="SUPFAM" id="SSF55021">
    <property type="entry name" value="ACT-like"/>
    <property type="match status" value="3"/>
</dbReference>
<dbReference type="InterPro" id="IPR002912">
    <property type="entry name" value="ACT_dom"/>
</dbReference>
<dbReference type="GO" id="GO:0016597">
    <property type="term" value="F:amino acid binding"/>
    <property type="evidence" value="ECO:0007669"/>
    <property type="project" value="UniProtKB-UniRule"/>
</dbReference>
<dbReference type="Pfam" id="PF01842">
    <property type="entry name" value="ACT"/>
    <property type="match status" value="2"/>
</dbReference>
<comment type="function">
    <text evidence="2">Binds amino acids.</text>
</comment>
<evidence type="ECO:0000313" key="4">
    <source>
        <dbReference type="EMBL" id="GAY56276.1"/>
    </source>
</evidence>
<dbReference type="PANTHER" id="PTHR31096:SF40">
    <property type="entry name" value="ACT DOMAIN-CONTAINING PROTEIN ACR"/>
    <property type="match status" value="1"/>
</dbReference>
<feature type="domain" description="ACT" evidence="3">
    <location>
        <begin position="29"/>
        <end position="113"/>
    </location>
</feature>
<dbReference type="PANTHER" id="PTHR31096">
    <property type="entry name" value="ACT DOMAIN-CONTAINING PROTEIN ACR4-RELATED"/>
    <property type="match status" value="1"/>
</dbReference>
<organism evidence="4 5">
    <name type="scientific">Citrus unshiu</name>
    <name type="common">Satsuma mandarin</name>
    <name type="synonym">Citrus nobilis var. unshiu</name>
    <dbReference type="NCBI Taxonomy" id="55188"/>
    <lineage>
        <taxon>Eukaryota</taxon>
        <taxon>Viridiplantae</taxon>
        <taxon>Streptophyta</taxon>
        <taxon>Embryophyta</taxon>
        <taxon>Tracheophyta</taxon>
        <taxon>Spermatophyta</taxon>
        <taxon>Magnoliopsida</taxon>
        <taxon>eudicotyledons</taxon>
        <taxon>Gunneridae</taxon>
        <taxon>Pentapetalae</taxon>
        <taxon>rosids</taxon>
        <taxon>malvids</taxon>
        <taxon>Sapindales</taxon>
        <taxon>Rutaceae</taxon>
        <taxon>Aurantioideae</taxon>
        <taxon>Citrus</taxon>
    </lineage>
</organism>
<protein>
    <recommendedName>
        <fullName evidence="2">ACT domain-containing protein ACR</fullName>
    </recommendedName>
    <alternativeName>
        <fullName evidence="2">Protein ACT DOMAIN REPEATS</fullName>
    </alternativeName>
</protein>
<accession>A0A2H5PV95</accession>
<comment type="caution">
    <text evidence="4">The sequence shown here is derived from an EMBL/GenBank/DDBJ whole genome shotgun (WGS) entry which is preliminary data.</text>
</comment>
<evidence type="ECO:0000256" key="2">
    <source>
        <dbReference type="RuleBase" id="RU369043"/>
    </source>
</evidence>
<gene>
    <name evidence="4" type="ORF">CUMW_170620</name>
</gene>
<evidence type="ECO:0000313" key="5">
    <source>
        <dbReference type="Proteomes" id="UP000236630"/>
    </source>
</evidence>
<dbReference type="CDD" id="cd04897">
    <property type="entry name" value="ACT_ACR_3"/>
    <property type="match status" value="1"/>
</dbReference>
<name>A0A2H5PV95_CITUN</name>
<feature type="domain" description="ACT" evidence="3">
    <location>
        <begin position="327"/>
        <end position="406"/>
    </location>
</feature>
<dbReference type="InterPro" id="IPR045865">
    <property type="entry name" value="ACT-like_dom_sf"/>
</dbReference>
<keyword evidence="5" id="KW-1185">Reference proteome</keyword>
<feature type="domain" description="ACT" evidence="3">
    <location>
        <begin position="118"/>
        <end position="199"/>
    </location>
</feature>
<dbReference type="Gene3D" id="3.30.70.260">
    <property type="match status" value="1"/>
</dbReference>
<dbReference type="AlphaFoldDB" id="A0A2H5PV95"/>